<organism evidence="1 2">
    <name type="scientific">Steinernema glaseri</name>
    <dbReference type="NCBI Taxonomy" id="37863"/>
    <lineage>
        <taxon>Eukaryota</taxon>
        <taxon>Metazoa</taxon>
        <taxon>Ecdysozoa</taxon>
        <taxon>Nematoda</taxon>
        <taxon>Chromadorea</taxon>
        <taxon>Rhabditida</taxon>
        <taxon>Tylenchina</taxon>
        <taxon>Panagrolaimomorpha</taxon>
        <taxon>Strongyloidoidea</taxon>
        <taxon>Steinernematidae</taxon>
        <taxon>Steinernema</taxon>
    </lineage>
</organism>
<accession>A0A1I8AVQ5</accession>
<dbReference type="AlphaFoldDB" id="A0A1I8AVQ5"/>
<evidence type="ECO:0000313" key="1">
    <source>
        <dbReference type="Proteomes" id="UP000095287"/>
    </source>
</evidence>
<name>A0A1I8AVQ5_9BILA</name>
<dbReference type="InterPro" id="IPR029058">
    <property type="entry name" value="AB_hydrolase_fold"/>
</dbReference>
<dbReference type="Proteomes" id="UP000095287">
    <property type="component" value="Unplaced"/>
</dbReference>
<protein>
    <submittedName>
        <fullName evidence="2">MAM domain-containing protein</fullName>
    </submittedName>
</protein>
<proteinExistence type="predicted"/>
<reference evidence="2" key="1">
    <citation type="submission" date="2016-11" db="UniProtKB">
        <authorList>
            <consortium name="WormBaseParasite"/>
        </authorList>
    </citation>
    <scope>IDENTIFICATION</scope>
</reference>
<evidence type="ECO:0000313" key="2">
    <source>
        <dbReference type="WBParaSite" id="L893_g9547.t1"/>
    </source>
</evidence>
<keyword evidence="1" id="KW-1185">Reference proteome</keyword>
<sequence length="205" mass="23070">MSCSHATAYHAFLHSITEDFLERHVAFECPSKEDWTYGRCVDGETAEFGFKRHAPVVDKTTEQRKFYFGTVQNGTRGVHVYVEVENLEDLRVPRNWKVVIGNSSVDFVLQLPAISEYLYLPAGNHSFVAVIPEGALDIVDGAEVAWDSKSTLRFSAFGVQYATTTVETTPPPLLSRDLLEGDASLAEICLLTSRWAFVLFLFYFM</sequence>
<dbReference type="WBParaSite" id="L893_g9547.t1">
    <property type="protein sequence ID" value="L893_g9547.t1"/>
    <property type="gene ID" value="L893_g9547"/>
</dbReference>
<dbReference type="Gene3D" id="3.40.50.1820">
    <property type="entry name" value="alpha/beta hydrolase"/>
    <property type="match status" value="1"/>
</dbReference>